<protein>
    <submittedName>
        <fullName evidence="3">Adenylate/guanylate cyclase domain-containing protein</fullName>
    </submittedName>
</protein>
<keyword evidence="1" id="KW-0472">Membrane</keyword>
<dbReference type="Proteomes" id="UP000310314">
    <property type="component" value="Unassembled WGS sequence"/>
</dbReference>
<dbReference type="AlphaFoldDB" id="A0A5S3PU02"/>
<dbReference type="RefSeq" id="WP_138658411.1">
    <property type="nucleotide sequence ID" value="NZ_VATY01000002.1"/>
</dbReference>
<reference evidence="3 4" key="1">
    <citation type="submission" date="2019-05" db="EMBL/GenBank/DDBJ databases">
        <authorList>
            <person name="Zhang J.-Y."/>
            <person name="Feg X."/>
            <person name="Du Z.-J."/>
        </authorList>
    </citation>
    <scope>NUCLEOTIDE SEQUENCE [LARGE SCALE GENOMIC DNA]</scope>
    <source>
        <strain evidence="3 4">RZ26</strain>
    </source>
</reference>
<dbReference type="EMBL" id="VATY01000002">
    <property type="protein sequence ID" value="TMM57403.1"/>
    <property type="molecule type" value="Genomic_DNA"/>
</dbReference>
<name>A0A5S3PU02_9FLAO</name>
<keyword evidence="1" id="KW-1133">Transmembrane helix</keyword>
<dbReference type="OrthoDB" id="9768499at2"/>
<evidence type="ECO:0000259" key="2">
    <source>
        <dbReference type="PROSITE" id="PS50125"/>
    </source>
</evidence>
<comment type="caution">
    <text evidence="3">The sequence shown here is derived from an EMBL/GenBank/DDBJ whole genome shotgun (WGS) entry which is preliminary data.</text>
</comment>
<dbReference type="SUPFAM" id="SSF55073">
    <property type="entry name" value="Nucleotide cyclase"/>
    <property type="match status" value="1"/>
</dbReference>
<dbReference type="InterPro" id="IPR029787">
    <property type="entry name" value="Nucleotide_cyclase"/>
</dbReference>
<gene>
    <name evidence="3" type="ORF">FEE95_13030</name>
</gene>
<keyword evidence="4" id="KW-1185">Reference proteome</keyword>
<dbReference type="PROSITE" id="PS50125">
    <property type="entry name" value="GUANYLATE_CYCLASE_2"/>
    <property type="match status" value="1"/>
</dbReference>
<feature type="transmembrane region" description="Helical" evidence="1">
    <location>
        <begin position="7"/>
        <end position="26"/>
    </location>
</feature>
<proteinExistence type="predicted"/>
<evidence type="ECO:0000313" key="4">
    <source>
        <dbReference type="Proteomes" id="UP000310314"/>
    </source>
</evidence>
<evidence type="ECO:0000313" key="3">
    <source>
        <dbReference type="EMBL" id="TMM57403.1"/>
    </source>
</evidence>
<feature type="transmembrane region" description="Helical" evidence="1">
    <location>
        <begin position="46"/>
        <end position="66"/>
    </location>
</feature>
<accession>A0A5S3PU02</accession>
<dbReference type="CDD" id="cd07302">
    <property type="entry name" value="CHD"/>
    <property type="match status" value="1"/>
</dbReference>
<feature type="domain" description="Guanylate cyclase" evidence="2">
    <location>
        <begin position="88"/>
        <end position="216"/>
    </location>
</feature>
<dbReference type="Gene3D" id="3.30.70.1230">
    <property type="entry name" value="Nucleotide cyclase"/>
    <property type="match status" value="1"/>
</dbReference>
<dbReference type="InterPro" id="IPR001054">
    <property type="entry name" value="A/G_cyclase"/>
</dbReference>
<organism evidence="3 4">
    <name type="scientific">Maribacter algarum</name>
    <name type="common">ex Zhang et al. 2020</name>
    <dbReference type="NCBI Taxonomy" id="2578118"/>
    <lineage>
        <taxon>Bacteria</taxon>
        <taxon>Pseudomonadati</taxon>
        <taxon>Bacteroidota</taxon>
        <taxon>Flavobacteriia</taxon>
        <taxon>Flavobacteriales</taxon>
        <taxon>Flavobacteriaceae</taxon>
        <taxon>Maribacter</taxon>
    </lineage>
</organism>
<sequence length="271" mass="31189">MGKLSLIRIVFVMAFLAALFVFGYFVTQPDVSFLQFVFEPGSFAMFVYIVAVDFFMLCLRQVNLFLGKDNLTKLIRGDFYTPREEERIFMFLDLQGSTTHAENLGHITYSKLIQDCFNELGVVIENEADIYQYVGDEAILTWKLREGLRNQNCIQAYYNFKSKLQKKEKYYMDTYGCMPHFKAGLNSGIVTVTEIGKYKKEIAYHGDTINVAARIQAKCNVLNRELLVSENLVNQLKDTPINFEKMESIELKGKEQKVLIHAAHLEPHLGN</sequence>
<dbReference type="GO" id="GO:0009190">
    <property type="term" value="P:cyclic nucleotide biosynthetic process"/>
    <property type="evidence" value="ECO:0007669"/>
    <property type="project" value="InterPro"/>
</dbReference>
<dbReference type="Pfam" id="PF00211">
    <property type="entry name" value="Guanylate_cyc"/>
    <property type="match status" value="1"/>
</dbReference>
<evidence type="ECO:0000256" key="1">
    <source>
        <dbReference type="SAM" id="Phobius"/>
    </source>
</evidence>
<keyword evidence="1" id="KW-0812">Transmembrane</keyword>
<dbReference type="GO" id="GO:0004016">
    <property type="term" value="F:adenylate cyclase activity"/>
    <property type="evidence" value="ECO:0007669"/>
    <property type="project" value="UniProtKB-ARBA"/>
</dbReference>
<dbReference type="GO" id="GO:0035556">
    <property type="term" value="P:intracellular signal transduction"/>
    <property type="evidence" value="ECO:0007669"/>
    <property type="project" value="InterPro"/>
</dbReference>